<organism evidence="1 2">
    <name type="scientific">Populus deltoides</name>
    <name type="common">Eastern poplar</name>
    <name type="synonym">Eastern cottonwood</name>
    <dbReference type="NCBI Taxonomy" id="3696"/>
    <lineage>
        <taxon>Eukaryota</taxon>
        <taxon>Viridiplantae</taxon>
        <taxon>Streptophyta</taxon>
        <taxon>Embryophyta</taxon>
        <taxon>Tracheophyta</taxon>
        <taxon>Spermatophyta</taxon>
        <taxon>Magnoliopsida</taxon>
        <taxon>eudicotyledons</taxon>
        <taxon>Gunneridae</taxon>
        <taxon>Pentapetalae</taxon>
        <taxon>rosids</taxon>
        <taxon>fabids</taxon>
        <taxon>Malpighiales</taxon>
        <taxon>Salicaceae</taxon>
        <taxon>Saliceae</taxon>
        <taxon>Populus</taxon>
    </lineage>
</organism>
<keyword evidence="2" id="KW-1185">Reference proteome</keyword>
<dbReference type="AlphaFoldDB" id="A0A8T2YYJ0"/>
<accession>A0A8T2YYJ0</accession>
<dbReference type="InterPro" id="IPR005508">
    <property type="entry name" value="At2g31720-like"/>
</dbReference>
<dbReference type="EMBL" id="JACEGQ020000004">
    <property type="protein sequence ID" value="KAH8510080.1"/>
    <property type="molecule type" value="Genomic_DNA"/>
</dbReference>
<comment type="caution">
    <text evidence="1">The sequence shown here is derived from an EMBL/GenBank/DDBJ whole genome shotgun (WGS) entry which is preliminary data.</text>
</comment>
<dbReference type="PANTHER" id="PTHR31541">
    <property type="entry name" value="B3 DOMAIN PLANT PROTEIN-RELATED"/>
    <property type="match status" value="1"/>
</dbReference>
<dbReference type="Proteomes" id="UP000807159">
    <property type="component" value="Chromosome 4"/>
</dbReference>
<sequence>MEGLHLLADVAVADFEDCGDSPKKKKQGPRFRERNCCALDQDASKFIHLNMLVDESKLKLCFEKTNNNSIVSSTQTPKPSSSHPLHLLSQIAFAYRTSTLWALCANSIPTKSRSTSNRRFKHGPAPAIAGTKRRYDDINTSHKEVVEEEEIQTQNSHKRRETRSLPIQLSNYLTTKKGVSDPKLVIIKQLYGTDLNPQHCRFSIPVNLCDLHPTVP</sequence>
<reference evidence="1" key="1">
    <citation type="journal article" date="2021" name="J. Hered.">
        <title>Genome Assembly of Salicaceae Populus deltoides (Eastern Cottonwood) I-69 Based on Nanopore Sequencing and Hi-C Technologies.</title>
        <authorList>
            <person name="Bai S."/>
            <person name="Wu H."/>
            <person name="Zhang J."/>
            <person name="Pan Z."/>
            <person name="Zhao W."/>
            <person name="Li Z."/>
            <person name="Tong C."/>
        </authorList>
    </citation>
    <scope>NUCLEOTIDE SEQUENCE</scope>
    <source>
        <tissue evidence="1">Leaf</tissue>
    </source>
</reference>
<gene>
    <name evidence="1" type="ORF">H0E87_007854</name>
</gene>
<dbReference type="GO" id="GO:0003677">
    <property type="term" value="F:DNA binding"/>
    <property type="evidence" value="ECO:0007669"/>
    <property type="project" value="InterPro"/>
</dbReference>
<name>A0A8T2YYJ0_POPDE</name>
<evidence type="ECO:0000313" key="2">
    <source>
        <dbReference type="Proteomes" id="UP000807159"/>
    </source>
</evidence>
<dbReference type="PANTHER" id="PTHR31541:SF60">
    <property type="entry name" value="TF-B3 DOMAIN-CONTAINING PROTEIN"/>
    <property type="match status" value="1"/>
</dbReference>
<evidence type="ECO:0000313" key="1">
    <source>
        <dbReference type="EMBL" id="KAH8510080.1"/>
    </source>
</evidence>
<proteinExistence type="predicted"/>
<protein>
    <submittedName>
        <fullName evidence="1">Uncharacterized protein</fullName>
    </submittedName>
</protein>